<dbReference type="EMBL" id="MAEM01000392">
    <property type="protein sequence ID" value="OBS00001.1"/>
    <property type="molecule type" value="Genomic_DNA"/>
</dbReference>
<evidence type="ECO:0000259" key="1">
    <source>
        <dbReference type="PROSITE" id="PS50921"/>
    </source>
</evidence>
<comment type="caution">
    <text evidence="2">The sequence shown here is derived from an EMBL/GenBank/DDBJ whole genome shotgun (WGS) entry which is preliminary data.</text>
</comment>
<dbReference type="InterPro" id="IPR005561">
    <property type="entry name" value="ANTAR"/>
</dbReference>
<reference evidence="3 5" key="1">
    <citation type="submission" date="2016-01" db="EMBL/GenBank/DDBJ databases">
        <title>The new phylogeny of the genus Mycobacterium.</title>
        <authorList>
            <person name="Tarcisio F."/>
            <person name="Conor M."/>
            <person name="Antonella G."/>
            <person name="Elisabetta G."/>
            <person name="Giulia F.S."/>
            <person name="Sara T."/>
            <person name="Anna F."/>
            <person name="Clotilde B."/>
            <person name="Roberto B."/>
            <person name="Veronica D.S."/>
            <person name="Fabio R."/>
            <person name="Monica P."/>
            <person name="Olivier J."/>
            <person name="Enrico T."/>
            <person name="Nicola S."/>
        </authorList>
    </citation>
    <scope>NUCLEOTIDE SEQUENCE [LARGE SCALE GENOMIC DNA]</scope>
    <source>
        <strain evidence="3 5">DSM 44160</strain>
    </source>
</reference>
<gene>
    <name evidence="2" type="ORF">A9W98_27065</name>
    <name evidence="3" type="ORF">AWC08_31735</name>
</gene>
<dbReference type="Proteomes" id="UP000093757">
    <property type="component" value="Unassembled WGS sequence"/>
</dbReference>
<evidence type="ECO:0000313" key="5">
    <source>
        <dbReference type="Proteomes" id="UP000193928"/>
    </source>
</evidence>
<dbReference type="InterPro" id="IPR013655">
    <property type="entry name" value="PAS_fold_3"/>
</dbReference>
<name>A0A1A6BCJ1_MYCGO</name>
<organism evidence="2 4">
    <name type="scientific">Mycobacterium gordonae</name>
    <dbReference type="NCBI Taxonomy" id="1778"/>
    <lineage>
        <taxon>Bacteria</taxon>
        <taxon>Bacillati</taxon>
        <taxon>Actinomycetota</taxon>
        <taxon>Actinomycetes</taxon>
        <taxon>Mycobacteriales</taxon>
        <taxon>Mycobacteriaceae</taxon>
        <taxon>Mycobacterium</taxon>
    </lineage>
</organism>
<accession>A0A1A6BCJ1</accession>
<dbReference type="GO" id="GO:0003723">
    <property type="term" value="F:RNA binding"/>
    <property type="evidence" value="ECO:0007669"/>
    <property type="project" value="InterPro"/>
</dbReference>
<evidence type="ECO:0000313" key="4">
    <source>
        <dbReference type="Proteomes" id="UP000093757"/>
    </source>
</evidence>
<proteinExistence type="predicted"/>
<dbReference type="NCBIfam" id="TIGR00229">
    <property type="entry name" value="sensory_box"/>
    <property type="match status" value="1"/>
</dbReference>
<dbReference type="AlphaFoldDB" id="A0A1A6BCJ1"/>
<dbReference type="Gene3D" id="3.30.450.20">
    <property type="entry name" value="PAS domain"/>
    <property type="match status" value="1"/>
</dbReference>
<evidence type="ECO:0000313" key="3">
    <source>
        <dbReference type="EMBL" id="ORV78226.1"/>
    </source>
</evidence>
<feature type="domain" description="ANTAR" evidence="1">
    <location>
        <begin position="126"/>
        <end position="187"/>
    </location>
</feature>
<dbReference type="InterPro" id="IPR000014">
    <property type="entry name" value="PAS"/>
</dbReference>
<dbReference type="Pfam" id="PF03861">
    <property type="entry name" value="ANTAR"/>
    <property type="match status" value="1"/>
</dbReference>
<dbReference type="Gene3D" id="1.10.10.10">
    <property type="entry name" value="Winged helix-like DNA-binding domain superfamily/Winged helix DNA-binding domain"/>
    <property type="match status" value="1"/>
</dbReference>
<keyword evidence="5" id="KW-1185">Reference proteome</keyword>
<dbReference type="SMART" id="SM01012">
    <property type="entry name" value="ANTAR"/>
    <property type="match status" value="1"/>
</dbReference>
<dbReference type="Pfam" id="PF08447">
    <property type="entry name" value="PAS_3"/>
    <property type="match status" value="1"/>
</dbReference>
<evidence type="ECO:0000313" key="2">
    <source>
        <dbReference type="EMBL" id="OBS00001.1"/>
    </source>
</evidence>
<reference evidence="2 4" key="2">
    <citation type="submission" date="2016-06" db="EMBL/GenBank/DDBJ databases">
        <authorList>
            <person name="Kjaerup R.B."/>
            <person name="Dalgaard T.S."/>
            <person name="Juul-Madsen H.R."/>
        </authorList>
    </citation>
    <scope>NUCLEOTIDE SEQUENCE [LARGE SCALE GENOMIC DNA]</scope>
    <source>
        <strain evidence="2 4">1245752.6</strain>
    </source>
</reference>
<dbReference type="PROSITE" id="PS50921">
    <property type="entry name" value="ANTAR"/>
    <property type="match status" value="1"/>
</dbReference>
<dbReference type="EMBL" id="LQOY01000153">
    <property type="protein sequence ID" value="ORV78226.1"/>
    <property type="molecule type" value="Genomic_DNA"/>
</dbReference>
<sequence length="220" mass="25230">MIGGERIEQKLADGGPTIVGSFRYYFEDDRWEWSPQVARMHGYEPGMVTPTTQLVLAHKHPEDYRQVADTFELVRQTRRAFSSRHRICDVQGNVHHVTVIGDELRDEEGRVIGTYGFYVDLTREEQVHRDQVSAAVEYIADRRSGIDQVKGMLRLIYGLDEVAAFELLKWRSQETNTKLQCLAEQIAADFAGVTHDGTMPSRSQYDNLLLTAHLRLKGHR</sequence>
<dbReference type="Proteomes" id="UP000193928">
    <property type="component" value="Unassembled WGS sequence"/>
</dbReference>
<dbReference type="InterPro" id="IPR036388">
    <property type="entry name" value="WH-like_DNA-bd_sf"/>
</dbReference>
<dbReference type="InterPro" id="IPR035965">
    <property type="entry name" value="PAS-like_dom_sf"/>
</dbReference>
<protein>
    <submittedName>
        <fullName evidence="2">Antitermination regulator</fullName>
    </submittedName>
</protein>
<dbReference type="SUPFAM" id="SSF55785">
    <property type="entry name" value="PYP-like sensor domain (PAS domain)"/>
    <property type="match status" value="1"/>
</dbReference>
<dbReference type="RefSeq" id="WP_065135610.1">
    <property type="nucleotide sequence ID" value="NZ_JACKSU010000129.1"/>
</dbReference>